<organism evidence="1 2">
    <name type="scientific">Staurois parvus</name>
    <dbReference type="NCBI Taxonomy" id="386267"/>
    <lineage>
        <taxon>Eukaryota</taxon>
        <taxon>Metazoa</taxon>
        <taxon>Chordata</taxon>
        <taxon>Craniata</taxon>
        <taxon>Vertebrata</taxon>
        <taxon>Euteleostomi</taxon>
        <taxon>Amphibia</taxon>
        <taxon>Batrachia</taxon>
        <taxon>Anura</taxon>
        <taxon>Neobatrachia</taxon>
        <taxon>Ranoidea</taxon>
        <taxon>Ranidae</taxon>
        <taxon>Staurois</taxon>
    </lineage>
</organism>
<evidence type="ECO:0000313" key="2">
    <source>
        <dbReference type="Proteomes" id="UP001162483"/>
    </source>
</evidence>
<gene>
    <name evidence="1" type="ORF">SPARVUS_LOCUS5417466</name>
</gene>
<reference evidence="1" key="1">
    <citation type="submission" date="2023-05" db="EMBL/GenBank/DDBJ databases">
        <authorList>
            <person name="Stuckert A."/>
        </authorList>
    </citation>
    <scope>NUCLEOTIDE SEQUENCE</scope>
</reference>
<dbReference type="Proteomes" id="UP001162483">
    <property type="component" value="Unassembled WGS sequence"/>
</dbReference>
<dbReference type="EMBL" id="CATNWA010011226">
    <property type="protein sequence ID" value="CAI9561355.1"/>
    <property type="molecule type" value="Genomic_DNA"/>
</dbReference>
<name>A0ABN9CMG3_9NEOB</name>
<comment type="caution">
    <text evidence="1">The sequence shown here is derived from an EMBL/GenBank/DDBJ whole genome shotgun (WGS) entry which is preliminary data.</text>
</comment>
<protein>
    <submittedName>
        <fullName evidence="1">Uncharacterized protein</fullName>
    </submittedName>
</protein>
<accession>A0ABN9CMG3</accession>
<evidence type="ECO:0000313" key="1">
    <source>
        <dbReference type="EMBL" id="CAI9561355.1"/>
    </source>
</evidence>
<proteinExistence type="predicted"/>
<sequence length="55" mass="6035">MPYECCLLVPISDACQCPQVMPVNAHQYLLISATYLCPTVPPISAYHCSLISAHQ</sequence>
<keyword evidence="2" id="KW-1185">Reference proteome</keyword>